<sequence length="75" mass="8307">MSHTGTARRKKWLPRIPAAFALAPDNKPPLDRINKRHLPPWPTESEPPRASCCLAFPNASATITMTDGTRSKQLS</sequence>
<keyword evidence="3" id="KW-1185">Reference proteome</keyword>
<feature type="region of interest" description="Disordered" evidence="1">
    <location>
        <begin position="23"/>
        <end position="50"/>
    </location>
</feature>
<proteinExistence type="predicted"/>
<protein>
    <submittedName>
        <fullName evidence="2">Uncharacterized protein</fullName>
    </submittedName>
</protein>
<evidence type="ECO:0000313" key="3">
    <source>
        <dbReference type="Proteomes" id="UP001497516"/>
    </source>
</evidence>
<accession>A0AAV2GP81</accession>
<dbReference type="EMBL" id="OZ034822">
    <property type="protein sequence ID" value="CAL1411245.1"/>
    <property type="molecule type" value="Genomic_DNA"/>
</dbReference>
<name>A0AAV2GP81_9ROSI</name>
<dbReference type="Proteomes" id="UP001497516">
    <property type="component" value="Chromosome 9"/>
</dbReference>
<gene>
    <name evidence="2" type="ORF">LTRI10_LOCUS50616</name>
</gene>
<evidence type="ECO:0000256" key="1">
    <source>
        <dbReference type="SAM" id="MobiDB-lite"/>
    </source>
</evidence>
<dbReference type="AlphaFoldDB" id="A0AAV2GP81"/>
<organism evidence="2 3">
    <name type="scientific">Linum trigynum</name>
    <dbReference type="NCBI Taxonomy" id="586398"/>
    <lineage>
        <taxon>Eukaryota</taxon>
        <taxon>Viridiplantae</taxon>
        <taxon>Streptophyta</taxon>
        <taxon>Embryophyta</taxon>
        <taxon>Tracheophyta</taxon>
        <taxon>Spermatophyta</taxon>
        <taxon>Magnoliopsida</taxon>
        <taxon>eudicotyledons</taxon>
        <taxon>Gunneridae</taxon>
        <taxon>Pentapetalae</taxon>
        <taxon>rosids</taxon>
        <taxon>fabids</taxon>
        <taxon>Malpighiales</taxon>
        <taxon>Linaceae</taxon>
        <taxon>Linum</taxon>
    </lineage>
</organism>
<reference evidence="2 3" key="1">
    <citation type="submission" date="2024-04" db="EMBL/GenBank/DDBJ databases">
        <authorList>
            <person name="Fracassetti M."/>
        </authorList>
    </citation>
    <scope>NUCLEOTIDE SEQUENCE [LARGE SCALE GENOMIC DNA]</scope>
</reference>
<evidence type="ECO:0000313" key="2">
    <source>
        <dbReference type="EMBL" id="CAL1411245.1"/>
    </source>
</evidence>